<reference evidence="13 24" key="5">
    <citation type="submission" date="2017-02" db="EMBL/GenBank/DDBJ databases">
        <title>Protein polymorphisms may explain contrasting epidemiological fitness of two variants of a multidrug-resistant Mycobacterium tuberculosis strain.</title>
        <authorList>
            <person name="Bigi M.M."/>
            <person name="Lopez B."/>
            <person name="Blanco F.C."/>
            <person name="Sasiain M.C."/>
            <person name="De La Barrera S."/>
            <person name="Ritacco V."/>
            <person name="Bigi F."/>
            <person name="Soria M.A."/>
        </authorList>
    </citation>
    <scope>NUCLEOTIDE SEQUENCE [LARGE SCALE GENOMIC DNA]</scope>
    <source>
        <strain evidence="13 24">6548</strain>
    </source>
</reference>
<evidence type="ECO:0000313" key="10">
    <source>
        <dbReference type="EMBL" id="COV51653.1"/>
    </source>
</evidence>
<protein>
    <submittedName>
        <fullName evidence="5">ESAT-6 like protein EsxU</fullName>
    </submittedName>
</protein>
<dbReference type="Proteomes" id="UP000050164">
    <property type="component" value="Unassembled WGS sequence"/>
</dbReference>
<organism evidence="5 18">
    <name type="scientific">Mycobacterium tuberculosis</name>
    <dbReference type="NCBI Taxonomy" id="1773"/>
    <lineage>
        <taxon>Bacteria</taxon>
        <taxon>Bacillati</taxon>
        <taxon>Actinomycetota</taxon>
        <taxon>Actinomycetes</taxon>
        <taxon>Mycobacteriales</taxon>
        <taxon>Mycobacteriaceae</taxon>
        <taxon>Mycobacterium</taxon>
        <taxon>Mycobacterium tuberculosis complex</taxon>
    </lineage>
</organism>
<dbReference type="Proteomes" id="UP000049023">
    <property type="component" value="Unassembled WGS sequence"/>
</dbReference>
<evidence type="ECO:0000313" key="20">
    <source>
        <dbReference type="Proteomes" id="UP000048948"/>
    </source>
</evidence>
<feature type="region of interest" description="Disordered" evidence="3">
    <location>
        <begin position="1"/>
        <end position="24"/>
    </location>
</feature>
<evidence type="ECO:0000313" key="13">
    <source>
        <dbReference type="EMBL" id="OMH61408.1"/>
    </source>
</evidence>
<dbReference type="Proteomes" id="UP000189452">
    <property type="component" value="Chromosome"/>
</dbReference>
<evidence type="ECO:0000313" key="25">
    <source>
        <dbReference type="Proteomes" id="UP000300237"/>
    </source>
</evidence>
<dbReference type="Proteomes" id="UP000048289">
    <property type="component" value="Unassembled WGS sequence"/>
</dbReference>
<dbReference type="STRING" id="115862.BBG46_17960"/>
<evidence type="ECO:0000313" key="21">
    <source>
        <dbReference type="Proteomes" id="UP000049023"/>
    </source>
</evidence>
<dbReference type="Gene3D" id="1.10.287.1060">
    <property type="entry name" value="ESAT-6-like"/>
    <property type="match status" value="1"/>
</dbReference>
<dbReference type="Proteomes" id="UP000045842">
    <property type="component" value="Unassembled WGS sequence"/>
</dbReference>
<dbReference type="EMBL" id="CFOE01000971">
    <property type="protein sequence ID" value="CFE47047.1"/>
    <property type="molecule type" value="Genomic_DNA"/>
</dbReference>
<evidence type="ECO:0000313" key="17">
    <source>
        <dbReference type="Proteomes" id="UP000045842"/>
    </source>
</evidence>
<evidence type="ECO:0000313" key="4">
    <source>
        <dbReference type="EMBL" id="CFE47047.1"/>
    </source>
</evidence>
<evidence type="ECO:0000256" key="2">
    <source>
        <dbReference type="ARBA" id="ARBA00022525"/>
    </source>
</evidence>
<dbReference type="Proteomes" id="UP000046947">
    <property type="component" value="Unassembled WGS sequence"/>
</dbReference>
<evidence type="ECO:0000313" key="7">
    <source>
        <dbReference type="EMBL" id="CKR58331.1"/>
    </source>
</evidence>
<evidence type="ECO:0000313" key="12">
    <source>
        <dbReference type="EMBL" id="COX46046.1"/>
    </source>
</evidence>
<dbReference type="Proteomes" id="UP000038802">
    <property type="component" value="Unassembled WGS sequence"/>
</dbReference>
<evidence type="ECO:0000313" key="16">
    <source>
        <dbReference type="Proteomes" id="UP000044938"/>
    </source>
</evidence>
<reference evidence="15 16" key="2">
    <citation type="submission" date="2015-03" db="EMBL/GenBank/DDBJ databases">
        <authorList>
            <consortium name="Pathogen Informatics"/>
        </authorList>
    </citation>
    <scope>NUCLEOTIDE SEQUENCE [LARGE SCALE GENOMIC DNA]</scope>
    <source>
        <strain evidence="8 20">Bir 172</strain>
        <strain evidence="7 23">Bir 185</strain>
        <strain evidence="6 21">Bir 187</strain>
        <strain evidence="10 17">G09801536</strain>
        <strain evidence="4 19">G09901357</strain>
        <strain evidence="5 18">H09601792</strain>
        <strain evidence="15">K00500041</strain>
        <strain evidence="12 16">M09401471</strain>
    </source>
</reference>
<evidence type="ECO:0000313" key="15">
    <source>
        <dbReference type="Proteomes" id="UP000038802"/>
    </source>
</evidence>
<name>A0A0E8VKY2_MYCTX</name>
<dbReference type="InterPro" id="IPR010310">
    <property type="entry name" value="T7SS_ESAT-6-like"/>
</dbReference>
<dbReference type="EMBL" id="CSAD01000246">
    <property type="protein sequence ID" value="COV51653.1"/>
    <property type="molecule type" value="Genomic_DNA"/>
</dbReference>
<evidence type="ECO:0000313" key="8">
    <source>
        <dbReference type="EMBL" id="CKS30805.1"/>
    </source>
</evidence>
<dbReference type="EMBL" id="LR027516">
    <property type="protein sequence ID" value="VCU51765.1"/>
    <property type="molecule type" value="Genomic_DNA"/>
</dbReference>
<evidence type="ECO:0000256" key="3">
    <source>
        <dbReference type="SAM" id="MobiDB-lite"/>
    </source>
</evidence>
<evidence type="ECO:0000313" key="6">
    <source>
        <dbReference type="EMBL" id="CKR54043.1"/>
    </source>
</evidence>
<proteinExistence type="predicted"/>
<evidence type="ECO:0000313" key="14">
    <source>
        <dbReference type="EMBL" id="VCU51765.1"/>
    </source>
</evidence>
<reference evidence="9 22" key="1">
    <citation type="submission" date="2015-03" db="EMBL/GenBank/DDBJ databases">
        <authorList>
            <consortium name="Pathogen Informatics"/>
            <person name="Murphy D."/>
        </authorList>
    </citation>
    <scope>NUCLEOTIDE SEQUENCE [LARGE SCALE GENOMIC DNA]</scope>
    <source>
        <strain evidence="9 22">0268S</strain>
    </source>
</reference>
<dbReference type="Proteomes" id="UP000048948">
    <property type="component" value="Unassembled WGS sequence"/>
</dbReference>
<evidence type="ECO:0000313" key="24">
    <source>
        <dbReference type="Proteomes" id="UP000189452"/>
    </source>
</evidence>
<evidence type="ECO:0000313" key="9">
    <source>
        <dbReference type="EMBL" id="CLW96292.1"/>
    </source>
</evidence>
<evidence type="ECO:0000313" key="19">
    <source>
        <dbReference type="Proteomes" id="UP000048289"/>
    </source>
</evidence>
<gene>
    <name evidence="5" type="primary">esxU</name>
    <name evidence="13" type="ORF">A4S10_03599</name>
    <name evidence="14" type="ORF">DKC2_3675</name>
    <name evidence="10" type="ORF">ERS007679_01991</name>
    <name evidence="4" type="ORF">ERS007681_04269</name>
    <name evidence="5" type="ORF">ERS007688_04014</name>
    <name evidence="11" type="ORF">ERS007703_03114</name>
    <name evidence="12" type="ORF">ERS007720_04545</name>
    <name evidence="8" type="ORF">ERS027646_01627</name>
    <name evidence="7" type="ORF">ERS027659_01776</name>
    <name evidence="6" type="ORF">ERS027661_01574</name>
    <name evidence="9" type="ORF">ERS094118_03712</name>
</gene>
<evidence type="ECO:0000313" key="23">
    <source>
        <dbReference type="Proteomes" id="UP000050164"/>
    </source>
</evidence>
<dbReference type="GO" id="GO:0005576">
    <property type="term" value="C:extracellular region"/>
    <property type="evidence" value="ECO:0007669"/>
    <property type="project" value="UniProtKB-SubCell"/>
</dbReference>
<dbReference type="Pfam" id="PF06013">
    <property type="entry name" value="WXG100"/>
    <property type="match status" value="1"/>
</dbReference>
<sequence>MKTSSGRCVRKPYGPSTPLVEPGRIGGNQTRLAAVLLDVSTPNTLNADFDLMRSVAGITDARNEEIRAMLQAFIGRMSGVPPSVWGGLAAARFQDVVDRWNAESTRLYHVLHAIADTIRHNEAALREAGQIHARHIAAAGGDL</sequence>
<reference evidence="14 25" key="6">
    <citation type="submission" date="2018-08" db="EMBL/GenBank/DDBJ databases">
        <authorList>
            <person name="Fokvardsen B D."/>
            <person name="Norman A."/>
        </authorList>
    </citation>
    <scope>NUCLEOTIDE SEQUENCE [LARGE SCALE GENOMIC DNA]</scope>
    <source>
        <strain evidence="14 25">DKC2</strain>
    </source>
</reference>
<reference evidence="13 24" key="4">
    <citation type="submission" date="2016-04" db="EMBL/GenBank/DDBJ databases">
        <authorList>
            <person name="Bigi M."/>
            <person name="Bigi F."/>
            <person name="Soria M.A."/>
        </authorList>
    </citation>
    <scope>NUCLEOTIDE SEQUENCE [LARGE SCALE GENOMIC DNA]</scope>
    <source>
        <strain evidence="13 24">6548</strain>
    </source>
</reference>
<dbReference type="EMBL" id="CNFT01000358">
    <property type="protein sequence ID" value="CKR58331.1"/>
    <property type="molecule type" value="Genomic_DNA"/>
</dbReference>
<dbReference type="EMBL" id="CSAE01000393">
    <property type="protein sequence ID" value="COW22656.1"/>
    <property type="molecule type" value="Genomic_DNA"/>
</dbReference>
<dbReference type="AlphaFoldDB" id="A0A0E8VKY2"/>
<dbReference type="EMBL" id="COPH01000038">
    <property type="protein sequence ID" value="CLW96292.1"/>
    <property type="molecule type" value="Genomic_DNA"/>
</dbReference>
<dbReference type="Proteomes" id="UP000050139">
    <property type="component" value="Unassembled WGS sequence"/>
</dbReference>
<dbReference type="PATRIC" id="fig|1773.211.peg.3594"/>
<evidence type="ECO:0000313" key="11">
    <source>
        <dbReference type="EMBL" id="COW22656.1"/>
    </source>
</evidence>
<evidence type="ECO:0000313" key="5">
    <source>
        <dbReference type="EMBL" id="CFE77005.1"/>
    </source>
</evidence>
<dbReference type="Proteomes" id="UP000300237">
    <property type="component" value="Chromosome"/>
</dbReference>
<dbReference type="SUPFAM" id="SSF140453">
    <property type="entry name" value="EsxAB dimer-like"/>
    <property type="match status" value="1"/>
</dbReference>
<evidence type="ECO:0000256" key="1">
    <source>
        <dbReference type="ARBA" id="ARBA00004613"/>
    </source>
</evidence>
<dbReference type="EMBL" id="CNFU01000278">
    <property type="protein sequence ID" value="CKR54043.1"/>
    <property type="molecule type" value="Genomic_DNA"/>
</dbReference>
<keyword evidence="2" id="KW-0964">Secreted</keyword>
<dbReference type="EMBL" id="CNGE01000248">
    <property type="protein sequence ID" value="CKS30805.1"/>
    <property type="molecule type" value="Genomic_DNA"/>
</dbReference>
<evidence type="ECO:0000313" key="22">
    <source>
        <dbReference type="Proteomes" id="UP000050139"/>
    </source>
</evidence>
<evidence type="ECO:0000313" key="18">
    <source>
        <dbReference type="Proteomes" id="UP000046947"/>
    </source>
</evidence>
<dbReference type="EMBL" id="CSAJ01001002">
    <property type="protein sequence ID" value="COX46046.1"/>
    <property type="molecule type" value="Genomic_DNA"/>
</dbReference>
<dbReference type="EMBL" id="LWDQ01000001">
    <property type="protein sequence ID" value="OMH61408.1"/>
    <property type="molecule type" value="Genomic_DNA"/>
</dbReference>
<comment type="subcellular location">
    <subcellularLocation>
        <location evidence="1">Secreted</location>
    </subcellularLocation>
</comment>
<dbReference type="EMBL" id="CFOH01001027">
    <property type="protein sequence ID" value="CFE77005.1"/>
    <property type="molecule type" value="Genomic_DNA"/>
</dbReference>
<reference evidence="11" key="3">
    <citation type="submission" date="2015-03" db="EMBL/GenBank/DDBJ databases">
        <authorList>
            <person name="Murphy D."/>
        </authorList>
    </citation>
    <scope>NUCLEOTIDE SEQUENCE [LARGE SCALE GENOMIC DNA]</scope>
    <source>
        <strain evidence="11">K00500041</strain>
    </source>
</reference>
<dbReference type="Proteomes" id="UP000044938">
    <property type="component" value="Unassembled WGS sequence"/>
</dbReference>
<dbReference type="InterPro" id="IPR036689">
    <property type="entry name" value="ESAT-6-like_sf"/>
</dbReference>
<accession>A0A0E8VKY2</accession>